<name>A0A8S5M7K9_9CAUD</name>
<reference evidence="1" key="1">
    <citation type="journal article" date="2021" name="Proc. Natl. Acad. Sci. U.S.A.">
        <title>A Catalog of Tens of Thousands of Viruses from Human Metagenomes Reveals Hidden Associations with Chronic Diseases.</title>
        <authorList>
            <person name="Tisza M.J."/>
            <person name="Buck C.B."/>
        </authorList>
    </citation>
    <scope>NUCLEOTIDE SEQUENCE</scope>
    <source>
        <strain evidence="1">Ctrgt10</strain>
    </source>
</reference>
<accession>A0A8S5M7K9</accession>
<dbReference type="EMBL" id="BK014839">
    <property type="protein sequence ID" value="DAD78204.1"/>
    <property type="molecule type" value="Genomic_DNA"/>
</dbReference>
<organism evidence="1">
    <name type="scientific">Siphoviridae sp. ctrgt10</name>
    <dbReference type="NCBI Taxonomy" id="2826479"/>
    <lineage>
        <taxon>Viruses</taxon>
        <taxon>Duplodnaviria</taxon>
        <taxon>Heunggongvirae</taxon>
        <taxon>Uroviricota</taxon>
        <taxon>Caudoviricetes</taxon>
    </lineage>
</organism>
<proteinExistence type="predicted"/>
<sequence length="67" mass="7755">MKCPKYIRDKIYQRARYAVKYTDLDREISDWIDKHNIDSEYALCGYVETLVGGFSAAEECINDIEGA</sequence>
<evidence type="ECO:0000313" key="1">
    <source>
        <dbReference type="EMBL" id="DAD78204.1"/>
    </source>
</evidence>
<protein>
    <submittedName>
        <fullName evidence="1">Uncharacterized protein</fullName>
    </submittedName>
</protein>